<evidence type="ECO:0000256" key="2">
    <source>
        <dbReference type="SAM" id="MobiDB-lite"/>
    </source>
</evidence>
<name>A0A2P5W263_GOSBA</name>
<evidence type="ECO:0000256" key="4">
    <source>
        <dbReference type="SAM" id="SignalP"/>
    </source>
</evidence>
<dbReference type="OrthoDB" id="16573at2759"/>
<keyword evidence="1" id="KW-0175">Coiled coil</keyword>
<dbReference type="PANTHER" id="PTHR31515:SF2">
    <property type="entry name" value="TRANSMEMBRANE PROTEIN"/>
    <property type="match status" value="1"/>
</dbReference>
<evidence type="ECO:0000313" key="6">
    <source>
        <dbReference type="EMBL" id="PPR85179.1"/>
    </source>
</evidence>
<evidence type="ECO:0000313" key="7">
    <source>
        <dbReference type="Proteomes" id="UP000239757"/>
    </source>
</evidence>
<feature type="chain" id="PRO_5015187478" description="DUF7906 domain-containing protein" evidence="4">
    <location>
        <begin position="27"/>
        <end position="1383"/>
    </location>
</feature>
<keyword evidence="3" id="KW-0472">Membrane</keyword>
<keyword evidence="4" id="KW-0732">Signal</keyword>
<gene>
    <name evidence="6" type="ORF">GOBAR_AA35517</name>
</gene>
<feature type="transmembrane region" description="Helical" evidence="3">
    <location>
        <begin position="1316"/>
        <end position="1336"/>
    </location>
</feature>
<sequence length="1383" mass="156255">MEMAGIRSLLLVSMILLLVSIGTVESRRSGKSSSVFSLFNLKEKSKFWSEAVIRGDFDDLEASSPSKTGVYNYTKAGNIANYLNLMEVDSMYLPVPVNLIFMGFDGKGNQEFTLRPEELERWFTKIDHVFAHTRIPQIGELITAVKRVIIDKKQHHHFPVISHVNYNFSVHAIQMGEKVTTVFERAINVLARKDDVSGDRNDTDSLWQVDADMMDVLFASLVEYLQLEDAYNIFILNPRRDSRIAKYGYRRGLSESEITLLKKDKDLQSKILQAGNTPGNVLALDNIKKPLYGKHPMVKFAWTVTEEADTVEWHNICLDALMNVEKLYQGKTTAETIQNKVSQLLNGKNEDMKLLLQKDLKSGDFNDYHEECLTDTWIGKDRWAFIDLTAGPFSWGPAVGGEGVRTELSLPNVGKTIGAVEAELLFSLWQVEISEDEAEDRLQDAIQEKFAVFGDKDHQAIDILLAEIDIYELFAFKHCKGRKVKLALCDVWGLEYASSRVALRNMKSQNNIELDERMRDLKDELQSFENEEYDESHRRKAVDALKRMESWNLFSDTHEEFQNYTVARDTFLAQLGATLWGSVRHIISPSVADGAFHYYEKISYQLFFITKEKVRHVKRLPVDLRALQDGLSSLLIPSQKVMFSQHVLALSEDPALAMAFSVARRAAAVPYLLVNGTYRKSTRSYIDSSILQYQLRRLNTHGSLKRPIKPALAAVSEHLAGLLPLQLVYSHAHGTAIEDWIWSVGCNPFSITSQGWQISKFQSDTIARSYIISTLEESIKLVNSAMHLLLWERTSILFLWLFHNPIDLGFMLLQLNSPFQISTIAGELRYTDAMKLLYTLEDATKGCFVDEDVDLLLYQLTEFIVGSNLTLWSAMIFQCSSMPYYVIVGFISHLDLTLPLILHSGSHAHSRSTLEVPIFWFIHTDPLLVDKHYQAKALSDMVIVVQSEPSSWESHLQCNGKSLLWDLFVDQVNATIALLHPIHCTKDRKVQLEFDATTIPAFLIVLVIGSKPYCRPSHEGLKKFSPAIVTQTPKMADAIWAEIERSESFLVCSMYEEAASLASSIIKQRGSPNVTIDDDSEFDLYEAMEAAGMVLVQSLKQLSRTSTILNELKTLFVSIEAIPVQVLLTGVCFQISEASALGGKEFLEEFLSKWRYVDEQYYVLASAETSSNFKGGSDSYSVLGVDKYIEVVELYAVMLLGTVSSDVDLAISWVEQAALPEKNRQDLLRRLHSLYSTKVTHLPQGSSSHLPLANHESHSSNKGPNVPEGTPKGLKTSSLLNGERDSKQANLKLYRQPHGFLSWFSNITLKFGNHRVVISNGKILIGCLVLIVYYILRRRGISLQRIVKRQALFVKKCLVDLWELAFSYQVNPLAAIQPLSSAT</sequence>
<feature type="domain" description="DUF7906" evidence="5">
    <location>
        <begin position="367"/>
        <end position="413"/>
    </location>
</feature>
<feature type="coiled-coil region" evidence="1">
    <location>
        <begin position="504"/>
        <end position="531"/>
    </location>
</feature>
<feature type="signal peptide" evidence="4">
    <location>
        <begin position="1"/>
        <end position="26"/>
    </location>
</feature>
<keyword evidence="3" id="KW-1133">Transmembrane helix</keyword>
<evidence type="ECO:0000256" key="3">
    <source>
        <dbReference type="SAM" id="Phobius"/>
    </source>
</evidence>
<keyword evidence="3" id="KW-0812">Transmembrane</keyword>
<dbReference type="EMBL" id="KZ669514">
    <property type="protein sequence ID" value="PPR85179.1"/>
    <property type="molecule type" value="Genomic_DNA"/>
</dbReference>
<protein>
    <recommendedName>
        <fullName evidence="5">DUF7906 domain-containing protein</fullName>
    </recommendedName>
</protein>
<accession>A0A2P5W263</accession>
<dbReference type="Proteomes" id="UP000239757">
    <property type="component" value="Unassembled WGS sequence"/>
</dbReference>
<feature type="region of interest" description="Disordered" evidence="2">
    <location>
        <begin position="1241"/>
        <end position="1279"/>
    </location>
</feature>
<organism evidence="6 7">
    <name type="scientific">Gossypium barbadense</name>
    <name type="common">Sea Island cotton</name>
    <name type="synonym">Hibiscus barbadensis</name>
    <dbReference type="NCBI Taxonomy" id="3634"/>
    <lineage>
        <taxon>Eukaryota</taxon>
        <taxon>Viridiplantae</taxon>
        <taxon>Streptophyta</taxon>
        <taxon>Embryophyta</taxon>
        <taxon>Tracheophyta</taxon>
        <taxon>Spermatophyta</taxon>
        <taxon>Magnoliopsida</taxon>
        <taxon>eudicotyledons</taxon>
        <taxon>Gunneridae</taxon>
        <taxon>Pentapetalae</taxon>
        <taxon>rosids</taxon>
        <taxon>malvids</taxon>
        <taxon>Malvales</taxon>
        <taxon>Malvaceae</taxon>
        <taxon>Malvoideae</taxon>
        <taxon>Gossypium</taxon>
    </lineage>
</organism>
<dbReference type="PANTHER" id="PTHR31515">
    <property type="entry name" value="TRANSMEMBRANE PROTEIN-RELATED"/>
    <property type="match status" value="1"/>
</dbReference>
<reference evidence="6 7" key="1">
    <citation type="submission" date="2015-01" db="EMBL/GenBank/DDBJ databases">
        <title>Genome of allotetraploid Gossypium barbadense reveals genomic plasticity and fiber elongation in cotton evolution.</title>
        <authorList>
            <person name="Chen X."/>
            <person name="Liu X."/>
            <person name="Zhao B."/>
            <person name="Zheng H."/>
            <person name="Hu Y."/>
            <person name="Lu G."/>
            <person name="Yang C."/>
            <person name="Chen J."/>
            <person name="Shan C."/>
            <person name="Zhang L."/>
            <person name="Zhou Y."/>
            <person name="Wang L."/>
            <person name="Guo W."/>
            <person name="Bai Y."/>
            <person name="Ruan J."/>
            <person name="Shangguan X."/>
            <person name="Mao Y."/>
            <person name="Jiang J."/>
            <person name="Zhu Y."/>
            <person name="Lei J."/>
            <person name="Kang H."/>
            <person name="Chen S."/>
            <person name="He X."/>
            <person name="Wang R."/>
            <person name="Wang Y."/>
            <person name="Chen J."/>
            <person name="Wang L."/>
            <person name="Yu S."/>
            <person name="Wang B."/>
            <person name="Wei J."/>
            <person name="Song S."/>
            <person name="Lu X."/>
            <person name="Gao Z."/>
            <person name="Gu W."/>
            <person name="Deng X."/>
            <person name="Ma D."/>
            <person name="Wang S."/>
            <person name="Liang W."/>
            <person name="Fang L."/>
            <person name="Cai C."/>
            <person name="Zhu X."/>
            <person name="Zhou B."/>
            <person name="Zhang Y."/>
            <person name="Chen Z."/>
            <person name="Xu S."/>
            <person name="Zhu R."/>
            <person name="Wang S."/>
            <person name="Zhang T."/>
            <person name="Zhao G."/>
        </authorList>
    </citation>
    <scope>NUCLEOTIDE SEQUENCE [LARGE SCALE GENOMIC DNA]</scope>
    <source>
        <strain evidence="7">cv. Xinhai21</strain>
        <tissue evidence="6">Leaf</tissue>
    </source>
</reference>
<dbReference type="InterPro" id="IPR057228">
    <property type="entry name" value="DUF7906"/>
</dbReference>
<evidence type="ECO:0000256" key="1">
    <source>
        <dbReference type="SAM" id="Coils"/>
    </source>
</evidence>
<dbReference type="Pfam" id="PF25483">
    <property type="entry name" value="DUF7906"/>
    <property type="match status" value="1"/>
</dbReference>
<evidence type="ECO:0000259" key="5">
    <source>
        <dbReference type="Pfam" id="PF25483"/>
    </source>
</evidence>
<proteinExistence type="predicted"/>